<accession>A0ABS8X241</accession>
<organism evidence="1 2">
    <name type="scientific">Legionella resiliens</name>
    <dbReference type="NCBI Taxonomy" id="2905958"/>
    <lineage>
        <taxon>Bacteria</taxon>
        <taxon>Pseudomonadati</taxon>
        <taxon>Pseudomonadota</taxon>
        <taxon>Gammaproteobacteria</taxon>
        <taxon>Legionellales</taxon>
        <taxon>Legionellaceae</taxon>
        <taxon>Legionella</taxon>
    </lineage>
</organism>
<sequence length="298" mass="34354">MFLYVLQRTDAIIGSQRHYKVLNLMHSVFHNIDLLINKAKLYLNETQSILSKLLQETADGDDEDSSDEDKILKIQLTLQYRLSCEDALSFIFQLDHNVLYYLGIQPRQSAKMNMDRLAYAVGNEDLKQILNVLAILTGSLSKIVASYKSSHNSFSFKDKRSQKHHLITKELSMLLAKQNQFLEVLHQLDPEMELLMKQQAGEPIFDYIAALRGPISHFHQAIIHGLEQAKQLYLQVNKTPLIDYQLNAVLKETQEVLHLMPSTFSPHPHYPIKQFDHPTTSEQLEQRAAAKRLRPFFG</sequence>
<name>A0ABS8X241_9GAMM</name>
<dbReference type="RefSeq" id="WP_233291513.1">
    <property type="nucleotide sequence ID" value="NZ_JAJTND010000001.1"/>
</dbReference>
<dbReference type="EMBL" id="JAJTND010000001">
    <property type="protein sequence ID" value="MCE3530999.1"/>
    <property type="molecule type" value="Genomic_DNA"/>
</dbReference>
<protein>
    <recommendedName>
        <fullName evidence="3">Coiled-coil protein</fullName>
    </recommendedName>
</protein>
<reference evidence="1 2" key="1">
    <citation type="journal article" date="2024" name="Pathogens">
        <title>Characterization of a Novel Species of Legionella Isolated from a Healthcare Facility: Legionella resiliens sp. nov.</title>
        <authorList>
            <person name="Cristino S."/>
            <person name="Pascale M.R."/>
            <person name="Marino F."/>
            <person name="Derelitto C."/>
            <person name="Salaris S."/>
            <person name="Orsini M."/>
            <person name="Squarzoni S."/>
            <person name="Grottola A."/>
            <person name="Girolamini L."/>
        </authorList>
    </citation>
    <scope>NUCLEOTIDE SEQUENCE [LARGE SCALE GENOMIC DNA]</scope>
    <source>
        <strain evidence="1 2">8cVS16</strain>
    </source>
</reference>
<dbReference type="Proteomes" id="UP001320170">
    <property type="component" value="Unassembled WGS sequence"/>
</dbReference>
<evidence type="ECO:0000313" key="2">
    <source>
        <dbReference type="Proteomes" id="UP001320170"/>
    </source>
</evidence>
<gene>
    <name evidence="1" type="ORF">LXO92_01240</name>
</gene>
<comment type="caution">
    <text evidence="1">The sequence shown here is derived from an EMBL/GenBank/DDBJ whole genome shotgun (WGS) entry which is preliminary data.</text>
</comment>
<keyword evidence="2" id="KW-1185">Reference proteome</keyword>
<evidence type="ECO:0008006" key="3">
    <source>
        <dbReference type="Google" id="ProtNLM"/>
    </source>
</evidence>
<evidence type="ECO:0000313" key="1">
    <source>
        <dbReference type="EMBL" id="MCE3530999.1"/>
    </source>
</evidence>
<proteinExistence type="predicted"/>